<keyword evidence="7 9" id="KW-1133">Transmembrane helix</keyword>
<feature type="transmembrane region" description="Helical" evidence="9">
    <location>
        <begin position="93"/>
        <end position="113"/>
    </location>
</feature>
<evidence type="ECO:0000256" key="5">
    <source>
        <dbReference type="ARBA" id="ARBA00022741"/>
    </source>
</evidence>
<dbReference type="GO" id="GO:0005524">
    <property type="term" value="F:ATP binding"/>
    <property type="evidence" value="ECO:0007669"/>
    <property type="project" value="UniProtKB-KW"/>
</dbReference>
<feature type="transmembrane region" description="Helical" evidence="9">
    <location>
        <begin position="26"/>
        <end position="44"/>
    </location>
</feature>
<gene>
    <name evidence="10" type="primary">tlca5</name>
    <name evidence="10" type="ORF">ELAC_1689</name>
</gene>
<dbReference type="PANTHER" id="PTHR31187:SF1">
    <property type="entry name" value="ADP,ATP CARRIER PROTEIN 1"/>
    <property type="match status" value="1"/>
</dbReference>
<keyword evidence="6 9" id="KW-0067">ATP-binding</keyword>
<feature type="transmembrane region" description="Helical" evidence="9">
    <location>
        <begin position="476"/>
        <end position="492"/>
    </location>
</feature>
<feature type="transmembrane region" description="Helical" evidence="9">
    <location>
        <begin position="285"/>
        <end position="305"/>
    </location>
</feature>
<dbReference type="Pfam" id="PF03219">
    <property type="entry name" value="TLC"/>
    <property type="match status" value="1"/>
</dbReference>
<dbReference type="OrthoDB" id="19736at2"/>
<feature type="transmembrane region" description="Helical" evidence="9">
    <location>
        <begin position="225"/>
        <end position="247"/>
    </location>
</feature>
<feature type="transmembrane region" description="Helical" evidence="9">
    <location>
        <begin position="384"/>
        <end position="403"/>
    </location>
</feature>
<evidence type="ECO:0000256" key="8">
    <source>
        <dbReference type="ARBA" id="ARBA00023136"/>
    </source>
</evidence>
<evidence type="ECO:0000256" key="1">
    <source>
        <dbReference type="ARBA" id="ARBA00004141"/>
    </source>
</evidence>
<keyword evidence="11" id="KW-1185">Reference proteome</keyword>
<feature type="transmembrane region" description="Helical" evidence="9">
    <location>
        <begin position="151"/>
        <end position="171"/>
    </location>
</feature>
<dbReference type="GO" id="GO:0005471">
    <property type="term" value="F:ATP:ADP antiporter activity"/>
    <property type="evidence" value="ECO:0007669"/>
    <property type="project" value="InterPro"/>
</dbReference>
<name>A0A0H5DQS9_9BACT</name>
<sequence>MISQADAEFGKLRSYFWPIHRHELRMFVPMLIMLFFVCFNYSILRSMKDSIIITAPGGAEVLPFIKLWVILPAAILSTLLFAKLSNLYSQEKVFYIVISTFVVGYLLFAFILYPMRGVLHPTELAAELQTILPKGFNGLIAMFCNWTFTGFYVLCELWSTMVLSVLFWGFANEVTKITVARRFYSVFAIFSNISAIIAGQTANFLSTQGVYNERLPFGSDSYEQTMMTMVLVISSTSIIVMLVFRWLNKNVLTDASFDEFHKTKLELKKKGRLSMKESFSYLSNSRYLICIAVLVVGYNLTINLAEVLWKDRLRAFFTKADDVNMFLNNLTSMMGVVSTCVAIFMARIIANFGWTKTAMITPVIMCITASGFFLFMIFEEALAPYVISALGMSSLAITVYFGAAQNCLSKAMKYSVFDATKEIAFIPLDHESKLKGKAAIDGVGSRLGKSGGSLLYQGLILSFGSIIASAPYVGMIIMGAIGGWMVAVGALGKRFTDKVKKQAEDLVAADAVTPPAEPVKTSV</sequence>
<evidence type="ECO:0000256" key="2">
    <source>
        <dbReference type="ARBA" id="ARBA00007127"/>
    </source>
</evidence>
<evidence type="ECO:0000256" key="6">
    <source>
        <dbReference type="ARBA" id="ARBA00022840"/>
    </source>
</evidence>
<evidence type="ECO:0000256" key="3">
    <source>
        <dbReference type="ARBA" id="ARBA00022448"/>
    </source>
</evidence>
<evidence type="ECO:0000256" key="7">
    <source>
        <dbReference type="ARBA" id="ARBA00022989"/>
    </source>
</evidence>
<organism evidence="10 11">
    <name type="scientific">Estrella lausannensis</name>
    <dbReference type="NCBI Taxonomy" id="483423"/>
    <lineage>
        <taxon>Bacteria</taxon>
        <taxon>Pseudomonadati</taxon>
        <taxon>Chlamydiota</taxon>
        <taxon>Chlamydiia</taxon>
        <taxon>Parachlamydiales</taxon>
        <taxon>Candidatus Criblamydiaceae</taxon>
        <taxon>Estrella</taxon>
    </lineage>
</organism>
<keyword evidence="4 9" id="KW-0812">Transmembrane</keyword>
<evidence type="ECO:0000313" key="10">
    <source>
        <dbReference type="EMBL" id="CRX39016.1"/>
    </source>
</evidence>
<dbReference type="PANTHER" id="PTHR31187">
    <property type="match status" value="1"/>
</dbReference>
<dbReference type="RefSeq" id="WP_098038873.1">
    <property type="nucleotide sequence ID" value="NZ_CWGJ01000025.1"/>
</dbReference>
<feature type="transmembrane region" description="Helical" evidence="9">
    <location>
        <begin position="183"/>
        <end position="205"/>
    </location>
</feature>
<keyword evidence="8 9" id="KW-0472">Membrane</keyword>
<comment type="subcellular location">
    <subcellularLocation>
        <location evidence="1 9">Membrane</location>
        <topology evidence="1 9">Multi-pass membrane protein</topology>
    </subcellularLocation>
</comment>
<evidence type="ECO:0000313" key="11">
    <source>
        <dbReference type="Proteomes" id="UP000220251"/>
    </source>
</evidence>
<dbReference type="GO" id="GO:0016020">
    <property type="term" value="C:membrane"/>
    <property type="evidence" value="ECO:0007669"/>
    <property type="project" value="UniProtKB-SubCell"/>
</dbReference>
<keyword evidence="5 9" id="KW-0547">Nucleotide-binding</keyword>
<evidence type="ECO:0000256" key="4">
    <source>
        <dbReference type="ARBA" id="ARBA00022692"/>
    </source>
</evidence>
<dbReference type="Proteomes" id="UP000220251">
    <property type="component" value="Unassembled WGS sequence"/>
</dbReference>
<dbReference type="NCBIfam" id="TIGR00769">
    <property type="entry name" value="AAA"/>
    <property type="match status" value="1"/>
</dbReference>
<feature type="transmembrane region" description="Helical" evidence="9">
    <location>
        <begin position="358"/>
        <end position="378"/>
    </location>
</feature>
<dbReference type="EMBL" id="CWGJ01000025">
    <property type="protein sequence ID" value="CRX39016.1"/>
    <property type="molecule type" value="Genomic_DNA"/>
</dbReference>
<accession>A0A0H5DQS9</accession>
<protein>
    <recommendedName>
        <fullName evidence="9">ADP,ATP carrier protein</fullName>
    </recommendedName>
</protein>
<keyword evidence="3 9" id="KW-0813">Transport</keyword>
<comment type="similarity">
    <text evidence="2 9">Belongs to the ADP/ATP translocase tlc family.</text>
</comment>
<proteinExistence type="inferred from homology"/>
<reference evidence="11" key="1">
    <citation type="submission" date="2015-06" db="EMBL/GenBank/DDBJ databases">
        <authorList>
            <person name="Bertelli C."/>
        </authorList>
    </citation>
    <scope>NUCLEOTIDE SEQUENCE [LARGE SCALE GENOMIC DNA]</scope>
    <source>
        <strain evidence="11">CRIB-30</strain>
    </source>
</reference>
<feature type="transmembrane region" description="Helical" evidence="9">
    <location>
        <begin position="64"/>
        <end position="81"/>
    </location>
</feature>
<evidence type="ECO:0000256" key="9">
    <source>
        <dbReference type="RuleBase" id="RU363121"/>
    </source>
</evidence>
<dbReference type="AlphaFoldDB" id="A0A0H5DQS9"/>
<feature type="transmembrane region" description="Helical" evidence="9">
    <location>
        <begin position="325"/>
        <end position="346"/>
    </location>
</feature>
<dbReference type="InterPro" id="IPR004667">
    <property type="entry name" value="ADP_ATP_car_bac_type"/>
</dbReference>